<evidence type="ECO:0000256" key="1">
    <source>
        <dbReference type="SAM" id="MobiDB-lite"/>
    </source>
</evidence>
<sequence length="279" mass="29329">MPSKTPMPSKTSLAALTSLIDAIRSRRRLQLTLIALGLIAMGGCAALGLKHPATAPQPLPTIDKPTPIPRASGRANGATLTDEQAQAALLTQTDLGAPWTATRGAATWRDGMLKATSTAAECGRLMETLYTDALLGGPPRATISLDDADTDAQFRYQIGARRPADVDADLAWLKTLPVQCARFTAKTDNGLVEDVRVNEAPLPNVGDARQGLHITIATTTSDGRDHLLTLDLAAVRVGQDAFAFTNAGLGNVPNDATQAAVQVGALRLADVRRQGRAQV</sequence>
<evidence type="ECO:0000313" key="2">
    <source>
        <dbReference type="EMBL" id="WBO65024.1"/>
    </source>
</evidence>
<keyword evidence="3" id="KW-1185">Reference proteome</keyword>
<dbReference type="EMBL" id="CP115300">
    <property type="protein sequence ID" value="WBO65024.1"/>
    <property type="molecule type" value="Genomic_DNA"/>
</dbReference>
<evidence type="ECO:0008006" key="4">
    <source>
        <dbReference type="Google" id="ProtNLM"/>
    </source>
</evidence>
<dbReference type="RefSeq" id="WP_270082656.1">
    <property type="nucleotide sequence ID" value="NZ_CP115300.1"/>
</dbReference>
<proteinExistence type="predicted"/>
<gene>
    <name evidence="2" type="ORF">O1G22_20400</name>
</gene>
<accession>A0ABY7P4X7</accession>
<protein>
    <recommendedName>
        <fullName evidence="4">Lipoprotein</fullName>
    </recommendedName>
</protein>
<feature type="region of interest" description="Disordered" evidence="1">
    <location>
        <begin position="56"/>
        <end position="75"/>
    </location>
</feature>
<dbReference type="Proteomes" id="UP001212326">
    <property type="component" value="Chromosome"/>
</dbReference>
<reference evidence="2 3" key="1">
    <citation type="submission" date="2022-12" db="EMBL/GenBank/DDBJ databases">
        <authorList>
            <person name="Mo P."/>
        </authorList>
    </citation>
    <scope>NUCLEOTIDE SEQUENCE [LARGE SCALE GENOMIC DNA]</scope>
    <source>
        <strain evidence="2 3">HUAS 2-6</strain>
    </source>
</reference>
<evidence type="ECO:0000313" key="3">
    <source>
        <dbReference type="Proteomes" id="UP001212326"/>
    </source>
</evidence>
<organism evidence="2 3">
    <name type="scientific">Streptomyces camelliae</name>
    <dbReference type="NCBI Taxonomy" id="3004093"/>
    <lineage>
        <taxon>Bacteria</taxon>
        <taxon>Bacillati</taxon>
        <taxon>Actinomycetota</taxon>
        <taxon>Actinomycetes</taxon>
        <taxon>Kitasatosporales</taxon>
        <taxon>Streptomycetaceae</taxon>
        <taxon>Streptomyces</taxon>
    </lineage>
</organism>
<name>A0ABY7P4X7_9ACTN</name>